<evidence type="ECO:0008006" key="3">
    <source>
        <dbReference type="Google" id="ProtNLM"/>
    </source>
</evidence>
<evidence type="ECO:0000313" key="1">
    <source>
        <dbReference type="EMBL" id="KAK0472235.1"/>
    </source>
</evidence>
<dbReference type="InterPro" id="IPR032675">
    <property type="entry name" value="LRR_dom_sf"/>
</dbReference>
<keyword evidence="2" id="KW-1185">Reference proteome</keyword>
<sequence>MACALCNANENLDYYSSARKTYGYSLKSCLESSILSNATPSRDDCVLIKDSLSSLSAKSVRLRNIIAQQDDFIGRLSFILHKYEDSREEMLSEEARVHDLLERHRSALSSPIRRLPIDIMREIFSLASSNAADVTDIAWVATHTCTEWRDIATQTPTLWSKIHVTTATRSRMRPDELMQMPEIESLRIASPGASNEECVGRTLELSRDLPLVVSFIQPLSWDPVHFWKEDVEMLDLLLDHSPRWKAAYLYAHHGGNIFCDKLKRMRGRVRMLESVSIETPSLPDSLLDLFQVAPRLRTIAISGFRGRLAFPWQQIRKLILNGLYDMSYFLHVLHSAKNVEHLTICPTGHPLRDLSSDTMDAGNSIILPAVHTLDVLSILAPLFLPSEMILPALKNLRVGQKEPESRRCIVSKHILDIVGGVLRTSGCVLTHATFLPIVNFGPAFQDVISHCTTLTYLDVGFTPPRENIDDIFLFINRPSILPSLRTLKITFSNCNISEDSPYIGGRFVETVLSRKDCLRVFEGSVYIKADEALPYTPILSPADREYLEELKAEGISITVR</sequence>
<organism evidence="1 2">
    <name type="scientific">Armillaria novae-zelandiae</name>
    <dbReference type="NCBI Taxonomy" id="153914"/>
    <lineage>
        <taxon>Eukaryota</taxon>
        <taxon>Fungi</taxon>
        <taxon>Dikarya</taxon>
        <taxon>Basidiomycota</taxon>
        <taxon>Agaricomycotina</taxon>
        <taxon>Agaricomycetes</taxon>
        <taxon>Agaricomycetidae</taxon>
        <taxon>Agaricales</taxon>
        <taxon>Marasmiineae</taxon>
        <taxon>Physalacriaceae</taxon>
        <taxon>Armillaria</taxon>
    </lineage>
</organism>
<reference evidence="1" key="1">
    <citation type="submission" date="2023-06" db="EMBL/GenBank/DDBJ databases">
        <authorList>
            <consortium name="Lawrence Berkeley National Laboratory"/>
            <person name="Ahrendt S."/>
            <person name="Sahu N."/>
            <person name="Indic B."/>
            <person name="Wong-Bajracharya J."/>
            <person name="Merenyi Z."/>
            <person name="Ke H.-M."/>
            <person name="Monk M."/>
            <person name="Kocsube S."/>
            <person name="Drula E."/>
            <person name="Lipzen A."/>
            <person name="Balint B."/>
            <person name="Henrissat B."/>
            <person name="Andreopoulos B."/>
            <person name="Martin F.M."/>
            <person name="Harder C.B."/>
            <person name="Rigling D."/>
            <person name="Ford K.L."/>
            <person name="Foster G.D."/>
            <person name="Pangilinan J."/>
            <person name="Papanicolaou A."/>
            <person name="Barry K."/>
            <person name="LaButti K."/>
            <person name="Viragh M."/>
            <person name="Koriabine M."/>
            <person name="Yan M."/>
            <person name="Riley R."/>
            <person name="Champramary S."/>
            <person name="Plett K.L."/>
            <person name="Tsai I.J."/>
            <person name="Slot J."/>
            <person name="Sipos G."/>
            <person name="Plett J."/>
            <person name="Nagy L.G."/>
            <person name="Grigoriev I.V."/>
        </authorList>
    </citation>
    <scope>NUCLEOTIDE SEQUENCE</scope>
    <source>
        <strain evidence="1">ICMP 16352</strain>
    </source>
</reference>
<dbReference type="SUPFAM" id="SSF52047">
    <property type="entry name" value="RNI-like"/>
    <property type="match status" value="1"/>
</dbReference>
<dbReference type="Gene3D" id="1.20.1280.50">
    <property type="match status" value="1"/>
</dbReference>
<gene>
    <name evidence="1" type="ORF">IW261DRAFT_1508607</name>
</gene>
<dbReference type="Proteomes" id="UP001175227">
    <property type="component" value="Unassembled WGS sequence"/>
</dbReference>
<evidence type="ECO:0000313" key="2">
    <source>
        <dbReference type="Proteomes" id="UP001175227"/>
    </source>
</evidence>
<name>A0AA39NV37_9AGAR</name>
<dbReference type="AlphaFoldDB" id="A0AA39NV37"/>
<protein>
    <recommendedName>
        <fullName evidence="3">F-box domain-containing protein</fullName>
    </recommendedName>
</protein>
<comment type="caution">
    <text evidence="1">The sequence shown here is derived from an EMBL/GenBank/DDBJ whole genome shotgun (WGS) entry which is preliminary data.</text>
</comment>
<proteinExistence type="predicted"/>
<accession>A0AA39NV37</accession>
<dbReference type="Gene3D" id="3.80.10.10">
    <property type="entry name" value="Ribonuclease Inhibitor"/>
    <property type="match status" value="1"/>
</dbReference>
<dbReference type="EMBL" id="JAUEPR010000042">
    <property type="protein sequence ID" value="KAK0472235.1"/>
    <property type="molecule type" value="Genomic_DNA"/>
</dbReference>